<accession>A0A285J028</accession>
<feature type="region of interest" description="Disordered" evidence="1">
    <location>
        <begin position="1"/>
        <end position="141"/>
    </location>
</feature>
<evidence type="ECO:0000313" key="3">
    <source>
        <dbReference type="Proteomes" id="UP000219612"/>
    </source>
</evidence>
<dbReference type="Proteomes" id="UP000219612">
    <property type="component" value="Unassembled WGS sequence"/>
</dbReference>
<dbReference type="AlphaFoldDB" id="A0A285J028"/>
<feature type="compositionally biased region" description="Basic and acidic residues" evidence="1">
    <location>
        <begin position="206"/>
        <end position="221"/>
    </location>
</feature>
<feature type="compositionally biased region" description="Basic and acidic residues" evidence="1">
    <location>
        <begin position="97"/>
        <end position="109"/>
    </location>
</feature>
<gene>
    <name evidence="2" type="ORF">SAMN05421748_114119</name>
</gene>
<name>A0A285J028_9ACTN</name>
<feature type="region of interest" description="Disordered" evidence="1">
    <location>
        <begin position="157"/>
        <end position="221"/>
    </location>
</feature>
<keyword evidence="3" id="KW-1185">Reference proteome</keyword>
<dbReference type="EMBL" id="OBDY01000014">
    <property type="protein sequence ID" value="SNY53659.1"/>
    <property type="molecule type" value="Genomic_DNA"/>
</dbReference>
<reference evidence="2 3" key="1">
    <citation type="submission" date="2017-09" db="EMBL/GenBank/DDBJ databases">
        <authorList>
            <person name="Ehlers B."/>
            <person name="Leendertz F.H."/>
        </authorList>
    </citation>
    <scope>NUCLEOTIDE SEQUENCE [LARGE SCALE GENOMIC DNA]</scope>
    <source>
        <strain evidence="2 3">CGMCC 4.6857</strain>
    </source>
</reference>
<proteinExistence type="predicted"/>
<evidence type="ECO:0000313" key="2">
    <source>
        <dbReference type="EMBL" id="SNY53659.1"/>
    </source>
</evidence>
<evidence type="ECO:0000256" key="1">
    <source>
        <dbReference type="SAM" id="MobiDB-lite"/>
    </source>
</evidence>
<protein>
    <submittedName>
        <fullName evidence="2">Uncharacterized protein</fullName>
    </submittedName>
</protein>
<sequence>MGLVPFGRVGRAVQDGSQQRAADPYEVAEHGHQPGPLGRCKVFRDEPEAMGGRGQLGHPVLLGRGHQQQEPPGGGRESRGVGKHAGGQSPGHRQRLVRRDVAGPRELPQRQRVALCGVDDPGPRRLRQRGHQLSGRLGRQRAQCYRNGRPVRFVVGHRTGGHQQDRDVTEAAGQEGQHPGGRRPGPVQVVDEQDHRPPPGLGPQEGENREAGRWGRVGDRP</sequence>
<organism evidence="2 3">
    <name type="scientific">Paractinoplanes atraurantiacus</name>
    <dbReference type="NCBI Taxonomy" id="1036182"/>
    <lineage>
        <taxon>Bacteria</taxon>
        <taxon>Bacillati</taxon>
        <taxon>Actinomycetota</taxon>
        <taxon>Actinomycetes</taxon>
        <taxon>Micromonosporales</taxon>
        <taxon>Micromonosporaceae</taxon>
        <taxon>Paractinoplanes</taxon>
    </lineage>
</organism>